<dbReference type="EMBL" id="PYSW02000005">
    <property type="protein sequence ID" value="KAG2392310.1"/>
    <property type="molecule type" value="Genomic_DNA"/>
</dbReference>
<proteinExistence type="inferred from homology"/>
<dbReference type="PROSITE" id="PS51147">
    <property type="entry name" value="PFTA"/>
    <property type="match status" value="4"/>
</dbReference>
<gene>
    <name evidence="14" type="ORF">C9374_012562</name>
</gene>
<evidence type="ECO:0000313" key="15">
    <source>
        <dbReference type="Proteomes" id="UP000816034"/>
    </source>
</evidence>
<dbReference type="Pfam" id="PF01239">
    <property type="entry name" value="PPTA"/>
    <property type="match status" value="5"/>
</dbReference>
<evidence type="ECO:0000256" key="4">
    <source>
        <dbReference type="ARBA" id="ARBA00012702"/>
    </source>
</evidence>
<dbReference type="SUPFAM" id="SSF48439">
    <property type="entry name" value="Protein prenylyltransferase"/>
    <property type="match status" value="1"/>
</dbReference>
<evidence type="ECO:0000256" key="13">
    <source>
        <dbReference type="ARBA" id="ARBA00043219"/>
    </source>
</evidence>
<keyword evidence="5" id="KW-0637">Prenyltransferase</keyword>
<dbReference type="GO" id="GO:0004662">
    <property type="term" value="F:CAAX-protein geranylgeranyltransferase activity"/>
    <property type="evidence" value="ECO:0007669"/>
    <property type="project" value="UniProtKB-EC"/>
</dbReference>
<accession>A0AA88GZY5</accession>
<evidence type="ECO:0000256" key="2">
    <source>
        <dbReference type="ARBA" id="ARBA00006734"/>
    </source>
</evidence>
<name>A0AA88GZY5_NAELO</name>
<evidence type="ECO:0000256" key="8">
    <source>
        <dbReference type="ARBA" id="ARBA00022842"/>
    </source>
</evidence>
<dbReference type="PANTHER" id="PTHR11129">
    <property type="entry name" value="PROTEIN FARNESYLTRANSFERASE ALPHA SUBUNIT/RAB GERANYLGERANYL TRANSFERASE ALPHA SUBUNIT"/>
    <property type="match status" value="1"/>
</dbReference>
<dbReference type="GeneID" id="68105016"/>
<evidence type="ECO:0000256" key="3">
    <source>
        <dbReference type="ARBA" id="ARBA00012700"/>
    </source>
</evidence>
<dbReference type="GO" id="GO:0004660">
    <property type="term" value="F:protein farnesyltransferase activity"/>
    <property type="evidence" value="ECO:0007669"/>
    <property type="project" value="UniProtKB-EC"/>
</dbReference>
<organism evidence="14 15">
    <name type="scientific">Naegleria lovaniensis</name>
    <name type="common">Amoeba</name>
    <dbReference type="NCBI Taxonomy" id="51637"/>
    <lineage>
        <taxon>Eukaryota</taxon>
        <taxon>Discoba</taxon>
        <taxon>Heterolobosea</taxon>
        <taxon>Tetramitia</taxon>
        <taxon>Eutetramitia</taxon>
        <taxon>Vahlkampfiidae</taxon>
        <taxon>Naegleria</taxon>
    </lineage>
</organism>
<sequence>MKSYVPHSQRPEFADLTPIPQDEGTHPVVQIAYTDEFKETMNYFRAIVQRNEISERALLITAEAIELNPANYTAWHFRRIVLDGLNYDLSKEIEYLNRVSEDNPKNYQIWYHRQALIEKLRVTEGEKEFVEKMFDDDSKNYHVWTFRQWLVKEFSLWDGELDFVVRLLAKDLRNNSAWNYRFFVIQNTTCDFEKNIQIRKDEIDFAFKYILMAPNNESPWNYAKGMTTFKLDESSEGYKELLQYVEEKTRSVLNKVSVNPHANYLLFCCLLRLGNLQEALSVCHTLQKVDGIRKKYWAFRAEQIQNLIQSL</sequence>
<comment type="caution">
    <text evidence="14">The sequence shown here is derived from an EMBL/GenBank/DDBJ whole genome shotgun (WGS) entry which is preliminary data.</text>
</comment>
<dbReference type="PANTHER" id="PTHR11129:SF1">
    <property type="entry name" value="PROTEIN FARNESYLTRANSFERASE_GERANYLGERANYLTRANSFERASE TYPE-1 SUBUNIT ALPHA"/>
    <property type="match status" value="1"/>
</dbReference>
<keyword evidence="7" id="KW-0677">Repeat</keyword>
<keyword evidence="6" id="KW-0808">Transferase</keyword>
<dbReference type="EC" id="2.5.1.58" evidence="4"/>
<evidence type="ECO:0000256" key="7">
    <source>
        <dbReference type="ARBA" id="ARBA00022737"/>
    </source>
</evidence>
<keyword evidence="8" id="KW-0460">Magnesium</keyword>
<keyword evidence="15" id="KW-1185">Reference proteome</keyword>
<dbReference type="RefSeq" id="XP_044554204.1">
    <property type="nucleotide sequence ID" value="XM_044688342.1"/>
</dbReference>
<evidence type="ECO:0000256" key="10">
    <source>
        <dbReference type="ARBA" id="ARBA00041392"/>
    </source>
</evidence>
<reference evidence="14 15" key="1">
    <citation type="journal article" date="2018" name="BMC Genomics">
        <title>The genome of Naegleria lovaniensis, the basis for a comparative approach to unravel pathogenicity factors of the human pathogenic amoeba N. fowleri.</title>
        <authorList>
            <person name="Liechti N."/>
            <person name="Schurch N."/>
            <person name="Bruggmann R."/>
            <person name="Wittwer M."/>
        </authorList>
    </citation>
    <scope>NUCLEOTIDE SEQUENCE [LARGE SCALE GENOMIC DNA]</scope>
    <source>
        <strain evidence="14 15">ATCC 30569</strain>
    </source>
</reference>
<dbReference type="Proteomes" id="UP000816034">
    <property type="component" value="Unassembled WGS sequence"/>
</dbReference>
<dbReference type="EC" id="2.5.1.59" evidence="3"/>
<evidence type="ECO:0000256" key="11">
    <source>
        <dbReference type="ARBA" id="ARBA00042436"/>
    </source>
</evidence>
<dbReference type="GO" id="GO:0005965">
    <property type="term" value="C:protein farnesyltransferase complex"/>
    <property type="evidence" value="ECO:0007669"/>
    <property type="project" value="TreeGrafter"/>
</dbReference>
<evidence type="ECO:0000256" key="12">
    <source>
        <dbReference type="ARBA" id="ARBA00043086"/>
    </source>
</evidence>
<comment type="similarity">
    <text evidence="2">Belongs to the protein prenyltransferase subunit alpha family.</text>
</comment>
<evidence type="ECO:0000313" key="14">
    <source>
        <dbReference type="EMBL" id="KAG2392310.1"/>
    </source>
</evidence>
<dbReference type="InterPro" id="IPR002088">
    <property type="entry name" value="Prenyl_trans_a"/>
</dbReference>
<dbReference type="AlphaFoldDB" id="A0AA88GZY5"/>
<evidence type="ECO:0000256" key="1">
    <source>
        <dbReference type="ARBA" id="ARBA00001946"/>
    </source>
</evidence>
<dbReference type="GO" id="GO:0005953">
    <property type="term" value="C:CAAX-protein geranylgeranyltransferase complex"/>
    <property type="evidence" value="ECO:0007669"/>
    <property type="project" value="TreeGrafter"/>
</dbReference>
<evidence type="ECO:0000256" key="5">
    <source>
        <dbReference type="ARBA" id="ARBA00022602"/>
    </source>
</evidence>
<evidence type="ECO:0000256" key="6">
    <source>
        <dbReference type="ARBA" id="ARBA00022679"/>
    </source>
</evidence>
<comment type="cofactor">
    <cofactor evidence="1">
        <name>Mg(2+)</name>
        <dbReference type="ChEBI" id="CHEBI:18420"/>
    </cofactor>
</comment>
<protein>
    <recommendedName>
        <fullName evidence="9">Protein farnesyltransferase/geranylgeranyltransferase type-1 subunit alpha</fullName>
        <ecNumber evidence="4">2.5.1.58</ecNumber>
        <ecNumber evidence="3">2.5.1.59</ecNumber>
    </recommendedName>
    <alternativeName>
        <fullName evidence="12">CAAX farnesyltransferase subunit alpha</fullName>
    </alternativeName>
    <alternativeName>
        <fullName evidence="11">FTase-alpha</fullName>
    </alternativeName>
    <alternativeName>
        <fullName evidence="10">Ras proteins prenyltransferase subunit alpha</fullName>
    </alternativeName>
    <alternativeName>
        <fullName evidence="13">Type I protein geranyl-geranyltransferase subunit alpha</fullName>
    </alternativeName>
</protein>
<evidence type="ECO:0000256" key="9">
    <source>
        <dbReference type="ARBA" id="ARBA00040965"/>
    </source>
</evidence>
<dbReference type="Gene3D" id="1.25.40.120">
    <property type="entry name" value="Protein prenylyltransferase"/>
    <property type="match status" value="1"/>
</dbReference>